<proteinExistence type="predicted"/>
<accession>A0A9D9H5W2</accession>
<organism evidence="3 4">
    <name type="scientific">Candidatus Aphodenecus pullistercoris</name>
    <dbReference type="NCBI Taxonomy" id="2840669"/>
    <lineage>
        <taxon>Bacteria</taxon>
        <taxon>Pseudomonadati</taxon>
        <taxon>Spirochaetota</taxon>
        <taxon>Spirochaetia</taxon>
        <taxon>Spirochaetales</taxon>
        <taxon>Candidatus Aphodenecus</taxon>
    </lineage>
</organism>
<dbReference type="Pfam" id="PF13439">
    <property type="entry name" value="Glyco_transf_4"/>
    <property type="match status" value="1"/>
</dbReference>
<evidence type="ECO:0000313" key="3">
    <source>
        <dbReference type="EMBL" id="MBO8442245.1"/>
    </source>
</evidence>
<dbReference type="Pfam" id="PF00534">
    <property type="entry name" value="Glycos_transf_1"/>
    <property type="match status" value="1"/>
</dbReference>
<dbReference type="EMBL" id="JADIMU010000004">
    <property type="protein sequence ID" value="MBO8442245.1"/>
    <property type="molecule type" value="Genomic_DNA"/>
</dbReference>
<reference evidence="3" key="1">
    <citation type="submission" date="2020-10" db="EMBL/GenBank/DDBJ databases">
        <authorList>
            <person name="Gilroy R."/>
        </authorList>
    </citation>
    <scope>NUCLEOTIDE SEQUENCE</scope>
    <source>
        <strain evidence="3">11167</strain>
    </source>
</reference>
<comment type="caution">
    <text evidence="3">The sequence shown here is derived from an EMBL/GenBank/DDBJ whole genome shotgun (WGS) entry which is preliminary data.</text>
</comment>
<dbReference type="AlphaFoldDB" id="A0A9D9H5W2"/>
<feature type="domain" description="Glycosyl transferase family 1" evidence="1">
    <location>
        <begin position="197"/>
        <end position="355"/>
    </location>
</feature>
<dbReference type="PANTHER" id="PTHR45947">
    <property type="entry name" value="SULFOQUINOVOSYL TRANSFERASE SQD2"/>
    <property type="match status" value="1"/>
</dbReference>
<evidence type="ECO:0000259" key="1">
    <source>
        <dbReference type="Pfam" id="PF00534"/>
    </source>
</evidence>
<evidence type="ECO:0000313" key="4">
    <source>
        <dbReference type="Proteomes" id="UP000823633"/>
    </source>
</evidence>
<gene>
    <name evidence="3" type="ORF">IAC42_00580</name>
</gene>
<dbReference type="InterPro" id="IPR001296">
    <property type="entry name" value="Glyco_trans_1"/>
</dbReference>
<dbReference type="PANTHER" id="PTHR45947:SF3">
    <property type="entry name" value="SULFOQUINOVOSYL TRANSFERASE SQD2"/>
    <property type="match status" value="1"/>
</dbReference>
<dbReference type="GO" id="GO:0016758">
    <property type="term" value="F:hexosyltransferase activity"/>
    <property type="evidence" value="ECO:0007669"/>
    <property type="project" value="TreeGrafter"/>
</dbReference>
<dbReference type="InterPro" id="IPR050194">
    <property type="entry name" value="Glycosyltransferase_grp1"/>
</dbReference>
<dbReference type="Proteomes" id="UP000823633">
    <property type="component" value="Unassembled WGS sequence"/>
</dbReference>
<dbReference type="SUPFAM" id="SSF53756">
    <property type="entry name" value="UDP-Glycosyltransferase/glycogen phosphorylase"/>
    <property type="match status" value="1"/>
</dbReference>
<dbReference type="InterPro" id="IPR028098">
    <property type="entry name" value="Glyco_trans_4-like_N"/>
</dbReference>
<dbReference type="Gene3D" id="3.40.50.2000">
    <property type="entry name" value="Glycogen Phosphorylase B"/>
    <property type="match status" value="2"/>
</dbReference>
<feature type="domain" description="Glycosyltransferase subfamily 4-like N-terminal" evidence="2">
    <location>
        <begin position="14"/>
        <end position="182"/>
    </location>
</feature>
<evidence type="ECO:0000259" key="2">
    <source>
        <dbReference type="Pfam" id="PF13439"/>
    </source>
</evidence>
<name>A0A9D9H5W2_9SPIR</name>
<reference evidence="3" key="2">
    <citation type="journal article" date="2021" name="PeerJ">
        <title>Extensive microbial diversity within the chicken gut microbiome revealed by metagenomics and culture.</title>
        <authorList>
            <person name="Gilroy R."/>
            <person name="Ravi A."/>
            <person name="Getino M."/>
            <person name="Pursley I."/>
            <person name="Horton D.L."/>
            <person name="Alikhan N.F."/>
            <person name="Baker D."/>
            <person name="Gharbi K."/>
            <person name="Hall N."/>
            <person name="Watson M."/>
            <person name="Adriaenssens E.M."/>
            <person name="Foster-Nyarko E."/>
            <person name="Jarju S."/>
            <person name="Secka A."/>
            <person name="Antonio M."/>
            <person name="Oren A."/>
            <person name="Chaudhuri R.R."/>
            <person name="La Ragione R."/>
            <person name="Hildebrand F."/>
            <person name="Pallen M.J."/>
        </authorList>
    </citation>
    <scope>NUCLEOTIDE SEQUENCE</scope>
    <source>
        <strain evidence="3">11167</strain>
    </source>
</reference>
<sequence length="390" mass="43141">MKILLTSDWHTDAVNGVVTSMLALAQGLERRGHEVRLLTLSHGGFSFTDGNIYCQASHSCAFIYPKARFALHLDQRLFGEIVAWKPDIVHSQCEFSTFPMARRIAAATGAKLVHTFHTDYEHYVGYCHVPHFLAKAAARVIFRRAARRADALVAPSVKTASLLPGYGIMKEAHVIASGIQTGRFEERPAEAQRAWLRHSYGIGDDDFVLLYLGRIAAEKGLDRLIEDIAPVKRQRLVLMIAGGGPWLEMLRQVVEKVRPEVRVILTGMVDPGATHDIYHLADAFVMPSTSETQGLCLIEALASSLPVLCRRDKVLEGVVEDGLNGFVYDDGASFIRALYHLMDDREDRLAMATSAGRTGMRYGEMAFAGRMEALYLSLLGRNAASREVAV</sequence>
<protein>
    <submittedName>
        <fullName evidence="3">Glycosyltransferase</fullName>
    </submittedName>
</protein>